<dbReference type="SMART" id="SM00906">
    <property type="entry name" value="Fungal_trans"/>
    <property type="match status" value="1"/>
</dbReference>
<keyword evidence="2" id="KW-0539">Nucleus</keyword>
<sequence length="828" mass="93313">MHKMSEAQWAHLILVPRSGLPVASCGELCQLTPTETKCSGTRPQCTNCERNGDECVYEQPRRDRLREALNKNELLIALLKEIKGSLSGEHAKTVNEVLQQYEHDTPPDTPALLSRYMEQRPRSSSDDMDHDSLAPDETQVSASVGSNEDLDFLEEDLLDHQGRDETGFLGRNSQVQWMRTLQRKLDLPTGEPSDLPYAPPGDSEHAFSKRSEALHQRQKESGNTGPLSDYYFYLDNENIDAMDQVEPHSLPPLETASALFANYKSTVQEPFRILDDEFEAQLYKYYEIVQSGATMTVDAKWKAVLNLVLAIGARYSHLVGADWQADPHDHLVYMSRAVYFLGLKNITTLVCAPDRLLIQATGLFSFYYLTIGHVSRAWYMIGISIRYAQAAGLHLRNEDTSVSIHTKRARAQTWWALHSIECILTSITGRPRVVERKDCTVPQLRNLKSTHSSETRVGPGMSTPQEKVASPTFHSARGKVPAVSKFASTTETIDSFLDAWTQLDLLQHKTLSTLYAARTAVHSWKHMQGEIASLSAELDRWALKILPHGPFDAASSTEPNPSREHLLLYFYYQSAKICITRPCLCRLDRRIKGQSEESANFNQVTATSCIQAALDLSSWLPEPANSTWLYERGPWWSSVHIIMQAITVLLLELAQDTNRADRSKIAECVEKLANWLEAMKSVDSVADRAYSVVCKMLNRNRQSIQNAIPHQWPQGLLQAFEDQPSDAVGIASQAYSNTDLQYRGEPTWPSAPYNDDGYNQANLGSFDLNPLAGPLPHAYGNNVQFSQEPYPFFYGNFTTLFDEQMDFDYGGNTNQEDWSAMQDQRPPQ</sequence>
<keyword evidence="1" id="KW-0479">Metal-binding</keyword>
<dbReference type="InterPro" id="IPR036864">
    <property type="entry name" value="Zn2-C6_fun-type_DNA-bd_sf"/>
</dbReference>
<dbReference type="InterPro" id="IPR053230">
    <property type="entry name" value="Trans_reg_galc"/>
</dbReference>
<dbReference type="PANTHER" id="PTHR47654">
    <property type="entry name" value="ZN(II)2CYS6 TRANSCRIPTION FACTOR (EUROFUNG)-RELATED"/>
    <property type="match status" value="1"/>
</dbReference>
<dbReference type="GO" id="GO:0006351">
    <property type="term" value="P:DNA-templated transcription"/>
    <property type="evidence" value="ECO:0007669"/>
    <property type="project" value="InterPro"/>
</dbReference>
<dbReference type="GO" id="GO:0000981">
    <property type="term" value="F:DNA-binding transcription factor activity, RNA polymerase II-specific"/>
    <property type="evidence" value="ECO:0007669"/>
    <property type="project" value="InterPro"/>
</dbReference>
<dbReference type="OrthoDB" id="5296287at2759"/>
<dbReference type="Pfam" id="PF04082">
    <property type="entry name" value="Fungal_trans"/>
    <property type="match status" value="1"/>
</dbReference>
<dbReference type="GO" id="GO:0008270">
    <property type="term" value="F:zinc ion binding"/>
    <property type="evidence" value="ECO:0007669"/>
    <property type="project" value="InterPro"/>
</dbReference>
<dbReference type="InterPro" id="IPR001138">
    <property type="entry name" value="Zn2Cys6_DnaBD"/>
</dbReference>
<feature type="region of interest" description="Disordered" evidence="3">
    <location>
        <begin position="808"/>
        <end position="828"/>
    </location>
</feature>
<feature type="region of interest" description="Disordered" evidence="3">
    <location>
        <begin position="450"/>
        <end position="474"/>
    </location>
</feature>
<protein>
    <recommendedName>
        <fullName evidence="4">Xylanolytic transcriptional activator regulatory domain-containing protein</fullName>
    </recommendedName>
</protein>
<gene>
    <name evidence="5" type="ORF">CC86DRAFT_315963</name>
</gene>
<evidence type="ECO:0000313" key="6">
    <source>
        <dbReference type="Proteomes" id="UP000799424"/>
    </source>
</evidence>
<organism evidence="5 6">
    <name type="scientific">Ophiobolus disseminans</name>
    <dbReference type="NCBI Taxonomy" id="1469910"/>
    <lineage>
        <taxon>Eukaryota</taxon>
        <taxon>Fungi</taxon>
        <taxon>Dikarya</taxon>
        <taxon>Ascomycota</taxon>
        <taxon>Pezizomycotina</taxon>
        <taxon>Dothideomycetes</taxon>
        <taxon>Pleosporomycetidae</taxon>
        <taxon>Pleosporales</taxon>
        <taxon>Pleosporineae</taxon>
        <taxon>Phaeosphaeriaceae</taxon>
        <taxon>Ophiobolus</taxon>
    </lineage>
</organism>
<dbReference type="GO" id="GO:0003677">
    <property type="term" value="F:DNA binding"/>
    <property type="evidence" value="ECO:0007669"/>
    <property type="project" value="InterPro"/>
</dbReference>
<dbReference type="Pfam" id="PF00172">
    <property type="entry name" value="Zn_clus"/>
    <property type="match status" value="1"/>
</dbReference>
<name>A0A6A7ADB2_9PLEO</name>
<dbReference type="Proteomes" id="UP000799424">
    <property type="component" value="Unassembled WGS sequence"/>
</dbReference>
<reference evidence="5" key="1">
    <citation type="journal article" date="2020" name="Stud. Mycol.">
        <title>101 Dothideomycetes genomes: a test case for predicting lifestyles and emergence of pathogens.</title>
        <authorList>
            <person name="Haridas S."/>
            <person name="Albert R."/>
            <person name="Binder M."/>
            <person name="Bloem J."/>
            <person name="Labutti K."/>
            <person name="Salamov A."/>
            <person name="Andreopoulos B."/>
            <person name="Baker S."/>
            <person name="Barry K."/>
            <person name="Bills G."/>
            <person name="Bluhm B."/>
            <person name="Cannon C."/>
            <person name="Castanera R."/>
            <person name="Culley D."/>
            <person name="Daum C."/>
            <person name="Ezra D."/>
            <person name="Gonzalez J."/>
            <person name="Henrissat B."/>
            <person name="Kuo A."/>
            <person name="Liang C."/>
            <person name="Lipzen A."/>
            <person name="Lutzoni F."/>
            <person name="Magnuson J."/>
            <person name="Mondo S."/>
            <person name="Nolan M."/>
            <person name="Ohm R."/>
            <person name="Pangilinan J."/>
            <person name="Park H.-J."/>
            <person name="Ramirez L."/>
            <person name="Alfaro M."/>
            <person name="Sun H."/>
            <person name="Tritt A."/>
            <person name="Yoshinaga Y."/>
            <person name="Zwiers L.-H."/>
            <person name="Turgeon B."/>
            <person name="Goodwin S."/>
            <person name="Spatafora J."/>
            <person name="Crous P."/>
            <person name="Grigoriev I."/>
        </authorList>
    </citation>
    <scope>NUCLEOTIDE SEQUENCE</scope>
    <source>
        <strain evidence="5">CBS 113818</strain>
    </source>
</reference>
<dbReference type="Gene3D" id="4.10.240.10">
    <property type="entry name" value="Zn(2)-C6 fungal-type DNA-binding domain"/>
    <property type="match status" value="1"/>
</dbReference>
<evidence type="ECO:0000256" key="1">
    <source>
        <dbReference type="ARBA" id="ARBA00022723"/>
    </source>
</evidence>
<evidence type="ECO:0000256" key="3">
    <source>
        <dbReference type="SAM" id="MobiDB-lite"/>
    </source>
</evidence>
<accession>A0A6A7ADB2</accession>
<evidence type="ECO:0000313" key="5">
    <source>
        <dbReference type="EMBL" id="KAF2830575.1"/>
    </source>
</evidence>
<feature type="compositionally biased region" description="Basic and acidic residues" evidence="3">
    <location>
        <begin position="118"/>
        <end position="133"/>
    </location>
</feature>
<proteinExistence type="predicted"/>
<keyword evidence="6" id="KW-1185">Reference proteome</keyword>
<dbReference type="AlphaFoldDB" id="A0A6A7ADB2"/>
<feature type="region of interest" description="Disordered" evidence="3">
    <location>
        <begin position="186"/>
        <end position="226"/>
    </location>
</feature>
<dbReference type="PANTHER" id="PTHR47654:SF5">
    <property type="entry name" value="TRANSCRIPTION FACTOR DOMAIN-CONTAINING PROTEIN"/>
    <property type="match status" value="1"/>
</dbReference>
<evidence type="ECO:0000256" key="2">
    <source>
        <dbReference type="ARBA" id="ARBA00023242"/>
    </source>
</evidence>
<feature type="region of interest" description="Disordered" evidence="3">
    <location>
        <begin position="118"/>
        <end position="146"/>
    </location>
</feature>
<feature type="domain" description="Xylanolytic transcriptional activator regulatory" evidence="4">
    <location>
        <begin position="377"/>
        <end position="450"/>
    </location>
</feature>
<dbReference type="CDD" id="cd00067">
    <property type="entry name" value="GAL4"/>
    <property type="match status" value="1"/>
</dbReference>
<feature type="compositionally biased region" description="Basic and acidic residues" evidence="3">
    <location>
        <begin position="202"/>
        <end position="220"/>
    </location>
</feature>
<dbReference type="CDD" id="cd12148">
    <property type="entry name" value="fungal_TF_MHR"/>
    <property type="match status" value="1"/>
</dbReference>
<evidence type="ECO:0000259" key="4">
    <source>
        <dbReference type="SMART" id="SM00906"/>
    </source>
</evidence>
<dbReference type="EMBL" id="MU006219">
    <property type="protein sequence ID" value="KAF2830575.1"/>
    <property type="molecule type" value="Genomic_DNA"/>
</dbReference>
<dbReference type="InterPro" id="IPR007219">
    <property type="entry name" value="XnlR_reg_dom"/>
</dbReference>